<dbReference type="RefSeq" id="WP_006739802.1">
    <property type="nucleotide sequence ID" value="NZ_AEUZ02000001.1"/>
</dbReference>
<comment type="similarity">
    <text evidence="1">Belongs to the peptidase M16 family.</text>
</comment>
<keyword evidence="3 8" id="KW-0378">Hydrolase</keyword>
<evidence type="ECO:0000313" key="9">
    <source>
        <dbReference type="Proteomes" id="UP000005388"/>
    </source>
</evidence>
<dbReference type="InterPro" id="IPR007863">
    <property type="entry name" value="Peptidase_M16_C"/>
</dbReference>
<keyword evidence="4" id="KW-0862">Zinc</keyword>
<name>G5KGE5_9STRE</name>
<reference evidence="8 9" key="1">
    <citation type="journal article" date="2014" name="Int. J. Syst. Evol. Microbiol.">
        <title>Phylogenomics and the dynamic genome evolution of the genus Streptococcus.</title>
        <authorList>
            <consortium name="The Broad Institute Genome Sequencing Platform"/>
            <person name="Richards V.P."/>
            <person name="Palmer S.R."/>
            <person name="Pavinski Bitar P.D."/>
            <person name="Qin X."/>
            <person name="Weinstock G.M."/>
            <person name="Highlander S.K."/>
            <person name="Town C.D."/>
            <person name="Burne R.A."/>
            <person name="Stanhope M.J."/>
        </authorList>
    </citation>
    <scope>NUCLEOTIDE SEQUENCE [LARGE SCALE GENOMIC DNA]</scope>
    <source>
        <strain evidence="8 9">2285-97</strain>
    </source>
</reference>
<evidence type="ECO:0000259" key="7">
    <source>
        <dbReference type="Pfam" id="PF05193"/>
    </source>
</evidence>
<evidence type="ECO:0000256" key="3">
    <source>
        <dbReference type="ARBA" id="ARBA00022801"/>
    </source>
</evidence>
<dbReference type="eggNOG" id="COG0612">
    <property type="taxonomic scope" value="Bacteria"/>
</dbReference>
<dbReference type="EMBL" id="AEUZ02000001">
    <property type="protein sequence ID" value="EHJ57071.1"/>
    <property type="molecule type" value="Genomic_DNA"/>
</dbReference>
<evidence type="ECO:0000259" key="6">
    <source>
        <dbReference type="Pfam" id="PF00675"/>
    </source>
</evidence>
<protein>
    <submittedName>
        <fullName evidence="8">Peptidase, M16 family</fullName>
        <ecNumber evidence="8">3.4.24.-</ecNumber>
    </submittedName>
</protein>
<dbReference type="PANTHER" id="PTHR43690">
    <property type="entry name" value="NARDILYSIN"/>
    <property type="match status" value="1"/>
</dbReference>
<dbReference type="Proteomes" id="UP000005388">
    <property type="component" value="Unassembled WGS sequence"/>
</dbReference>
<evidence type="ECO:0000256" key="5">
    <source>
        <dbReference type="ARBA" id="ARBA00023049"/>
    </source>
</evidence>
<keyword evidence="9" id="KW-1185">Reference proteome</keyword>
<dbReference type="STRING" id="764291.STRUR_0043"/>
<dbReference type="Pfam" id="PF05193">
    <property type="entry name" value="Peptidase_M16_C"/>
    <property type="match status" value="1"/>
</dbReference>
<dbReference type="PANTHER" id="PTHR43690:SF17">
    <property type="entry name" value="PROTEIN YHJJ"/>
    <property type="match status" value="1"/>
</dbReference>
<dbReference type="AlphaFoldDB" id="G5KGE5"/>
<feature type="domain" description="Peptidase M16 C-terminal" evidence="7">
    <location>
        <begin position="188"/>
        <end position="361"/>
    </location>
</feature>
<proteinExistence type="inferred from homology"/>
<dbReference type="SUPFAM" id="SSF63411">
    <property type="entry name" value="LuxS/MPP-like metallohydrolase"/>
    <property type="match status" value="2"/>
</dbReference>
<gene>
    <name evidence="8" type="ORF">STRUR_0043</name>
</gene>
<dbReference type="InterPro" id="IPR050626">
    <property type="entry name" value="Peptidase_M16"/>
</dbReference>
<dbReference type="GO" id="GO:0008237">
    <property type="term" value="F:metallopeptidase activity"/>
    <property type="evidence" value="ECO:0007669"/>
    <property type="project" value="UniProtKB-KW"/>
</dbReference>
<keyword evidence="2" id="KW-0645">Protease</keyword>
<sequence length="426" mass="50045">MTLQNYYFEEIDETLYTAKLKNGLTLYIIPKENYVEKTAIMTVSFGSLDSKLTSEQNTNELPEGIAHFLEHKLFEDKYSGDLSILFTENGAESNAYTTFDRTSYYFSSANHFSKNLKLLQRMMVDTYFTPKSINRERDIITQEIDMYQDDADYQAYQGILSNLFPDSILSVDIAGTKQTISIIDQNNLEFAHQRYYHPSNLTLVLVGDIDPMIYYHEVTQYQKQLAENKQKLKIERNIEYHPVITSRTIQMDVAMPKLMVGYRQIKNHNLKTPLKNKIALRLLFAMLFGWTSKTYQEWYQDKKIDDSFDIEIEIQKEFQFIIISSDTMEPIALSSSIHKKIKLFKESSDLSEEHLKTVKREMYGDFLRSFDSVEQLANQFVNYLSDEEHYFDIPKYIRELTFDMIINIGEEYFTEADSSDFTVFPK</sequence>
<keyword evidence="5" id="KW-0482">Metalloprotease</keyword>
<accession>G5KGE5</accession>
<dbReference type="Pfam" id="PF00675">
    <property type="entry name" value="Peptidase_M16"/>
    <property type="match status" value="1"/>
</dbReference>
<organism evidence="8 9">
    <name type="scientific">Streptococcus urinalis 2285-97</name>
    <dbReference type="NCBI Taxonomy" id="764291"/>
    <lineage>
        <taxon>Bacteria</taxon>
        <taxon>Bacillati</taxon>
        <taxon>Bacillota</taxon>
        <taxon>Bacilli</taxon>
        <taxon>Lactobacillales</taxon>
        <taxon>Streptococcaceae</taxon>
        <taxon>Streptococcus</taxon>
    </lineage>
</organism>
<dbReference type="Gene3D" id="3.30.830.10">
    <property type="entry name" value="Metalloenzyme, LuxS/M16 peptidase-like"/>
    <property type="match status" value="2"/>
</dbReference>
<dbReference type="GO" id="GO:0046872">
    <property type="term" value="F:metal ion binding"/>
    <property type="evidence" value="ECO:0007669"/>
    <property type="project" value="InterPro"/>
</dbReference>
<evidence type="ECO:0000313" key="8">
    <source>
        <dbReference type="EMBL" id="EHJ57071.1"/>
    </source>
</evidence>
<feature type="domain" description="Peptidase M16 N-terminal" evidence="6">
    <location>
        <begin position="63"/>
        <end position="164"/>
    </location>
</feature>
<evidence type="ECO:0000256" key="4">
    <source>
        <dbReference type="ARBA" id="ARBA00022833"/>
    </source>
</evidence>
<comment type="caution">
    <text evidence="8">The sequence shown here is derived from an EMBL/GenBank/DDBJ whole genome shotgun (WGS) entry which is preliminary data.</text>
</comment>
<dbReference type="EC" id="3.4.24.-" evidence="8"/>
<dbReference type="NCBIfam" id="NF047421">
    <property type="entry name" value="YfmH_fam"/>
    <property type="match status" value="1"/>
</dbReference>
<evidence type="ECO:0000256" key="1">
    <source>
        <dbReference type="ARBA" id="ARBA00007261"/>
    </source>
</evidence>
<evidence type="ECO:0000256" key="2">
    <source>
        <dbReference type="ARBA" id="ARBA00022670"/>
    </source>
</evidence>
<dbReference type="InterPro" id="IPR011249">
    <property type="entry name" value="Metalloenz_LuxS/M16"/>
</dbReference>
<dbReference type="GO" id="GO:0006508">
    <property type="term" value="P:proteolysis"/>
    <property type="evidence" value="ECO:0007669"/>
    <property type="project" value="UniProtKB-KW"/>
</dbReference>
<dbReference type="InterPro" id="IPR011765">
    <property type="entry name" value="Pept_M16_N"/>
</dbReference>